<dbReference type="KEGG" id="fte:Fluta_2767"/>
<protein>
    <submittedName>
        <fullName evidence="1">Uncharacterized protein</fullName>
    </submittedName>
</protein>
<accession>F2IGW6</accession>
<dbReference type="EMBL" id="CP002542">
    <property type="protein sequence ID" value="AEA44747.1"/>
    <property type="molecule type" value="Genomic_DNA"/>
</dbReference>
<gene>
    <name evidence="1" type="ordered locus">Fluta_2767</name>
</gene>
<sequence precursor="true">MRCQLINLSILLCLLPLSCKSQPKKIEKKSEDTNSTEKGTIEKLYNPTLSVITDDYTLKDSTTFYELVNFIIENAEINTTNQHELTDGYISYNVYKLVYETSDDQISLNRKLDLLSLMFFYHYHTANEYNSKVSGEIRKGNEKVLSRPVLLIPVLNATYWSEPVLYTITGEETITLPKSYVPTMNKTLVEINELLNFRKANKQNFNGPINHLFNKQFSSRYPHHHR</sequence>
<reference evidence="2" key="2">
    <citation type="submission" date="2011-02" db="EMBL/GenBank/DDBJ databases">
        <title>The complete genome of Fluviicola taffensis DSM 16823.</title>
        <authorList>
            <consortium name="US DOE Joint Genome Institute (JGI-PGF)"/>
            <person name="Lucas S."/>
            <person name="Copeland A."/>
            <person name="Lapidus A."/>
            <person name="Bruce D."/>
            <person name="Goodwin L."/>
            <person name="Pitluck S."/>
            <person name="Kyrpides N."/>
            <person name="Mavromatis K."/>
            <person name="Ivanova N."/>
            <person name="Mikhailova N."/>
            <person name="Pagani I."/>
            <person name="Chertkov O."/>
            <person name="Detter J.C."/>
            <person name="Han C."/>
            <person name="Tapia R."/>
            <person name="Land M."/>
            <person name="Hauser L."/>
            <person name="Markowitz V."/>
            <person name="Cheng J.-F."/>
            <person name="Hugenholtz P."/>
            <person name="Woyke T."/>
            <person name="Wu D."/>
            <person name="Tindall B."/>
            <person name="Pomrenke H.G."/>
            <person name="Brambilla E."/>
            <person name="Klenk H.-P."/>
            <person name="Eisen J.A."/>
        </authorList>
    </citation>
    <scope>NUCLEOTIDE SEQUENCE [LARGE SCALE GENOMIC DNA]</scope>
    <source>
        <strain evidence="2">DSM 16823 / RW262 / RW262</strain>
    </source>
</reference>
<dbReference type="AlphaFoldDB" id="F2IGW6"/>
<dbReference type="RefSeq" id="WP_013687516.1">
    <property type="nucleotide sequence ID" value="NC_015321.1"/>
</dbReference>
<keyword evidence="2" id="KW-1185">Reference proteome</keyword>
<organism evidence="1 2">
    <name type="scientific">Fluviicola taffensis (strain DSM 16823 / NCIMB 13979 / RW262)</name>
    <dbReference type="NCBI Taxonomy" id="755732"/>
    <lineage>
        <taxon>Bacteria</taxon>
        <taxon>Pseudomonadati</taxon>
        <taxon>Bacteroidota</taxon>
        <taxon>Flavobacteriia</taxon>
        <taxon>Flavobacteriales</taxon>
        <taxon>Crocinitomicaceae</taxon>
        <taxon>Fluviicola</taxon>
    </lineage>
</organism>
<name>F2IGW6_FLUTR</name>
<dbReference type="STRING" id="755732.Fluta_2767"/>
<evidence type="ECO:0000313" key="1">
    <source>
        <dbReference type="EMBL" id="AEA44747.1"/>
    </source>
</evidence>
<proteinExistence type="predicted"/>
<dbReference type="HOGENOM" id="CLU_1223248_0_0_10"/>
<dbReference type="Proteomes" id="UP000007463">
    <property type="component" value="Chromosome"/>
</dbReference>
<reference evidence="1 2" key="1">
    <citation type="journal article" date="2011" name="Stand. Genomic Sci.">
        <title>Complete genome sequence of the gliding freshwater bacterium Fluviicola taffensis type strain (RW262).</title>
        <authorList>
            <person name="Woyke T."/>
            <person name="Chertkov O."/>
            <person name="Lapidus A."/>
            <person name="Nolan M."/>
            <person name="Lucas S."/>
            <person name="Del Rio T.G."/>
            <person name="Tice H."/>
            <person name="Cheng J.F."/>
            <person name="Tapia R."/>
            <person name="Han C."/>
            <person name="Goodwin L."/>
            <person name="Pitluck S."/>
            <person name="Liolios K."/>
            <person name="Pagani I."/>
            <person name="Ivanova N."/>
            <person name="Huntemann M."/>
            <person name="Mavromatis K."/>
            <person name="Mikhailova N."/>
            <person name="Pati A."/>
            <person name="Chen A."/>
            <person name="Palaniappan K."/>
            <person name="Land M."/>
            <person name="Hauser L."/>
            <person name="Brambilla E.M."/>
            <person name="Rohde M."/>
            <person name="Mwirichia R."/>
            <person name="Sikorski J."/>
            <person name="Tindall B.J."/>
            <person name="Goker M."/>
            <person name="Bristow J."/>
            <person name="Eisen J.A."/>
            <person name="Markowitz V."/>
            <person name="Hugenholtz P."/>
            <person name="Klenk H.P."/>
            <person name="Kyrpides N.C."/>
        </authorList>
    </citation>
    <scope>NUCLEOTIDE SEQUENCE [LARGE SCALE GENOMIC DNA]</scope>
    <source>
        <strain evidence="2">DSM 16823 / RW262 / RW262</strain>
    </source>
</reference>
<evidence type="ECO:0000313" key="2">
    <source>
        <dbReference type="Proteomes" id="UP000007463"/>
    </source>
</evidence>